<comment type="subcellular location">
    <subcellularLocation>
        <location evidence="1">Nucleus</location>
    </subcellularLocation>
</comment>
<keyword evidence="3" id="KW-0238">DNA-binding</keyword>
<dbReference type="InterPro" id="IPR001471">
    <property type="entry name" value="AP2/ERF_dom"/>
</dbReference>
<dbReference type="Proteomes" id="UP000215914">
    <property type="component" value="Unassembled WGS sequence"/>
</dbReference>
<dbReference type="AlphaFoldDB" id="A0A9K3J9R8"/>
<sequence>MRYAVELLKTGRTVRKREVGNVSSMELAGKRKLEDDTDALENKKMKLPSLGVERKFICIIEMMDDGKFVVTMGSSSMLAMGTYSSPETAAVAYDIAAYFLHGPDAIFNFGGMIENVKDLPADILKVEAKAKAKAAKRTEQN</sequence>
<dbReference type="InterPro" id="IPR036955">
    <property type="entry name" value="AP2/ERF_dom_sf"/>
</dbReference>
<evidence type="ECO:0000256" key="3">
    <source>
        <dbReference type="ARBA" id="ARBA00023125"/>
    </source>
</evidence>
<evidence type="ECO:0000256" key="4">
    <source>
        <dbReference type="ARBA" id="ARBA00023163"/>
    </source>
</evidence>
<protein>
    <submittedName>
        <fullName evidence="7">Transcription factor AP2-EREBP family</fullName>
    </submittedName>
</protein>
<accession>A0A9K3J9R8</accession>
<dbReference type="InterPro" id="IPR016177">
    <property type="entry name" value="DNA-bd_dom_sf"/>
</dbReference>
<feature type="domain" description="AP2/ERF" evidence="6">
    <location>
        <begin position="48"/>
        <end position="110"/>
    </location>
</feature>
<evidence type="ECO:0000259" key="6">
    <source>
        <dbReference type="PROSITE" id="PS51032"/>
    </source>
</evidence>
<evidence type="ECO:0000313" key="7">
    <source>
        <dbReference type="EMBL" id="KAF5811421.1"/>
    </source>
</evidence>
<evidence type="ECO:0000256" key="1">
    <source>
        <dbReference type="ARBA" id="ARBA00004123"/>
    </source>
</evidence>
<dbReference type="Gramene" id="mRNA:HanXRQr2_Chr04g0181181">
    <property type="protein sequence ID" value="CDS:HanXRQr2_Chr04g0181181.1"/>
    <property type="gene ID" value="HanXRQr2_Chr04g0181181"/>
</dbReference>
<dbReference type="GO" id="GO:0005634">
    <property type="term" value="C:nucleus"/>
    <property type="evidence" value="ECO:0007669"/>
    <property type="project" value="UniProtKB-SubCell"/>
</dbReference>
<gene>
    <name evidence="7" type="ORF">HanXRQr2_Chr04g0181181</name>
</gene>
<organism evidence="7 8">
    <name type="scientific">Helianthus annuus</name>
    <name type="common">Common sunflower</name>
    <dbReference type="NCBI Taxonomy" id="4232"/>
    <lineage>
        <taxon>Eukaryota</taxon>
        <taxon>Viridiplantae</taxon>
        <taxon>Streptophyta</taxon>
        <taxon>Embryophyta</taxon>
        <taxon>Tracheophyta</taxon>
        <taxon>Spermatophyta</taxon>
        <taxon>Magnoliopsida</taxon>
        <taxon>eudicotyledons</taxon>
        <taxon>Gunneridae</taxon>
        <taxon>Pentapetalae</taxon>
        <taxon>asterids</taxon>
        <taxon>campanulids</taxon>
        <taxon>Asterales</taxon>
        <taxon>Asteraceae</taxon>
        <taxon>Asteroideae</taxon>
        <taxon>Heliantheae alliance</taxon>
        <taxon>Heliantheae</taxon>
        <taxon>Helianthus</taxon>
    </lineage>
</organism>
<keyword evidence="4" id="KW-0804">Transcription</keyword>
<dbReference type="SMART" id="SM00380">
    <property type="entry name" value="AP2"/>
    <property type="match status" value="1"/>
</dbReference>
<evidence type="ECO:0000313" key="8">
    <source>
        <dbReference type="Proteomes" id="UP000215914"/>
    </source>
</evidence>
<keyword evidence="2" id="KW-0805">Transcription regulation</keyword>
<dbReference type="PROSITE" id="PS51032">
    <property type="entry name" value="AP2_ERF"/>
    <property type="match status" value="1"/>
</dbReference>
<dbReference type="EMBL" id="MNCJ02000319">
    <property type="protein sequence ID" value="KAF5811421.1"/>
    <property type="molecule type" value="Genomic_DNA"/>
</dbReference>
<dbReference type="SUPFAM" id="SSF54171">
    <property type="entry name" value="DNA-binding domain"/>
    <property type="match status" value="1"/>
</dbReference>
<proteinExistence type="predicted"/>
<keyword evidence="8" id="KW-1185">Reference proteome</keyword>
<dbReference type="Gene3D" id="3.30.730.10">
    <property type="entry name" value="AP2/ERF domain"/>
    <property type="match status" value="1"/>
</dbReference>
<reference evidence="7" key="1">
    <citation type="journal article" date="2017" name="Nature">
        <title>The sunflower genome provides insights into oil metabolism, flowering and Asterid evolution.</title>
        <authorList>
            <person name="Badouin H."/>
            <person name="Gouzy J."/>
            <person name="Grassa C.J."/>
            <person name="Murat F."/>
            <person name="Staton S.E."/>
            <person name="Cottret L."/>
            <person name="Lelandais-Briere C."/>
            <person name="Owens G.L."/>
            <person name="Carrere S."/>
            <person name="Mayjonade B."/>
            <person name="Legrand L."/>
            <person name="Gill N."/>
            <person name="Kane N.C."/>
            <person name="Bowers J.E."/>
            <person name="Hubner S."/>
            <person name="Bellec A."/>
            <person name="Berard A."/>
            <person name="Berges H."/>
            <person name="Blanchet N."/>
            <person name="Boniface M.C."/>
            <person name="Brunel D."/>
            <person name="Catrice O."/>
            <person name="Chaidir N."/>
            <person name="Claudel C."/>
            <person name="Donnadieu C."/>
            <person name="Faraut T."/>
            <person name="Fievet G."/>
            <person name="Helmstetter N."/>
            <person name="King M."/>
            <person name="Knapp S.J."/>
            <person name="Lai Z."/>
            <person name="Le Paslier M.C."/>
            <person name="Lippi Y."/>
            <person name="Lorenzon L."/>
            <person name="Mandel J.R."/>
            <person name="Marage G."/>
            <person name="Marchand G."/>
            <person name="Marquand E."/>
            <person name="Bret-Mestries E."/>
            <person name="Morien E."/>
            <person name="Nambeesan S."/>
            <person name="Nguyen T."/>
            <person name="Pegot-Espagnet P."/>
            <person name="Pouilly N."/>
            <person name="Raftis F."/>
            <person name="Sallet E."/>
            <person name="Schiex T."/>
            <person name="Thomas J."/>
            <person name="Vandecasteele C."/>
            <person name="Vares D."/>
            <person name="Vear F."/>
            <person name="Vautrin S."/>
            <person name="Crespi M."/>
            <person name="Mangin B."/>
            <person name="Burke J.M."/>
            <person name="Salse J."/>
            <person name="Munos S."/>
            <person name="Vincourt P."/>
            <person name="Rieseberg L.H."/>
            <person name="Langlade N.B."/>
        </authorList>
    </citation>
    <scope>NUCLEOTIDE SEQUENCE</scope>
    <source>
        <tissue evidence="7">Leaves</tissue>
    </source>
</reference>
<dbReference type="GO" id="GO:0003677">
    <property type="term" value="F:DNA binding"/>
    <property type="evidence" value="ECO:0007669"/>
    <property type="project" value="UniProtKB-KW"/>
</dbReference>
<dbReference type="GO" id="GO:0003700">
    <property type="term" value="F:DNA-binding transcription factor activity"/>
    <property type="evidence" value="ECO:0007669"/>
    <property type="project" value="InterPro"/>
</dbReference>
<evidence type="ECO:0000256" key="5">
    <source>
        <dbReference type="ARBA" id="ARBA00023242"/>
    </source>
</evidence>
<keyword evidence="5" id="KW-0539">Nucleus</keyword>
<evidence type="ECO:0000256" key="2">
    <source>
        <dbReference type="ARBA" id="ARBA00023015"/>
    </source>
</evidence>
<comment type="caution">
    <text evidence="7">The sequence shown here is derived from an EMBL/GenBank/DDBJ whole genome shotgun (WGS) entry which is preliminary data.</text>
</comment>
<name>A0A9K3J9R8_HELAN</name>
<reference evidence="7" key="2">
    <citation type="submission" date="2020-06" db="EMBL/GenBank/DDBJ databases">
        <title>Helianthus annuus Genome sequencing and assembly Release 2.</title>
        <authorList>
            <person name="Gouzy J."/>
            <person name="Langlade N."/>
            <person name="Munos S."/>
        </authorList>
    </citation>
    <scope>NUCLEOTIDE SEQUENCE</scope>
    <source>
        <tissue evidence="7">Leaves</tissue>
    </source>
</reference>